<dbReference type="InterPro" id="IPR038883">
    <property type="entry name" value="AN11006-like"/>
</dbReference>
<sequence length="601" mass="68286">MAVMSFTDLPGEIRNKIYNHLLILPALSTPRLLGDPPLYPQILSVCRQVHAEAKQILYGCNTFLAHPNLLGEMPRLRLYYDTIHSRSLISLIQRFHIRVRLDCDPNFSAAKAAESFTGVEELAIEVFQAQFGSSDYEVLKLFEGIRGVRRARVYGSVTAFPEYVEWLQDAMKTPEGEEVEVFDKEKVGAQDQSIFTSIMDTHQDTSAPQVPDNGEPSSRIQPPNLLQRRSRLGMQQFRNCTALLHFWELDLGYRIGLRRTQTLVFWACQEQFEVPALREVSSIAKVRKWNVIISARTLDSLPACGFFELCRAISRGAPKHIEVAIVPKFIEYGVTKWEAMEVALSPLRLLRNVETFMIRDTSPFEIPDTINQDEDVVQFISAMDDYLVLEVNLILLAQGNDPVEKCFEMFGNLVRYAQAFEKIRRYKQDMDRTKIGEQCNFDPDILVVPEVETEGLGWYITSSTNPFKMVCQPHPVEAGLRDACSCSDDEDVSGFKTHRAAVVEYLEPQFQCIQAAASHMLEFTKEEKTSGGLSDCYDALHYDFSEGGISKIVTAMVLLEKYDTAFDRDMPLQIKAHIRQHRSGFKKLYAPYGIGVDLLDA</sequence>
<dbReference type="PANTHER" id="PTHR42085:SF4">
    <property type="entry name" value="F-BOX DOMAIN-CONTAINING PROTEIN"/>
    <property type="match status" value="1"/>
</dbReference>
<gene>
    <name evidence="2" type="ORF">IFR04_001692</name>
</gene>
<dbReference type="AlphaFoldDB" id="A0A8H7WHV1"/>
<dbReference type="OrthoDB" id="2951834at2759"/>
<evidence type="ECO:0008006" key="4">
    <source>
        <dbReference type="Google" id="ProtNLM"/>
    </source>
</evidence>
<protein>
    <recommendedName>
        <fullName evidence="4">F-box domain-containing protein</fullName>
    </recommendedName>
</protein>
<dbReference type="EMBL" id="JAFJYH010000013">
    <property type="protein sequence ID" value="KAG4425125.1"/>
    <property type="molecule type" value="Genomic_DNA"/>
</dbReference>
<feature type="region of interest" description="Disordered" evidence="1">
    <location>
        <begin position="203"/>
        <end position="222"/>
    </location>
</feature>
<evidence type="ECO:0000313" key="2">
    <source>
        <dbReference type="EMBL" id="KAG4425125.1"/>
    </source>
</evidence>
<reference evidence="2" key="1">
    <citation type="submission" date="2021-02" db="EMBL/GenBank/DDBJ databases">
        <title>Genome sequence Cadophora malorum strain M34.</title>
        <authorList>
            <person name="Stefanovic E."/>
            <person name="Vu D."/>
            <person name="Scully C."/>
            <person name="Dijksterhuis J."/>
            <person name="Roader J."/>
            <person name="Houbraken J."/>
        </authorList>
    </citation>
    <scope>NUCLEOTIDE SEQUENCE</scope>
    <source>
        <strain evidence="2">M34</strain>
    </source>
</reference>
<keyword evidence="3" id="KW-1185">Reference proteome</keyword>
<accession>A0A8H7WHV1</accession>
<evidence type="ECO:0000256" key="1">
    <source>
        <dbReference type="SAM" id="MobiDB-lite"/>
    </source>
</evidence>
<dbReference type="Proteomes" id="UP000664132">
    <property type="component" value="Unassembled WGS sequence"/>
</dbReference>
<comment type="caution">
    <text evidence="2">The sequence shown here is derived from an EMBL/GenBank/DDBJ whole genome shotgun (WGS) entry which is preliminary data.</text>
</comment>
<dbReference type="PANTHER" id="PTHR42085">
    <property type="entry name" value="F-BOX DOMAIN-CONTAINING PROTEIN"/>
    <property type="match status" value="1"/>
</dbReference>
<name>A0A8H7WHV1_9HELO</name>
<proteinExistence type="predicted"/>
<organism evidence="2 3">
    <name type="scientific">Cadophora malorum</name>
    <dbReference type="NCBI Taxonomy" id="108018"/>
    <lineage>
        <taxon>Eukaryota</taxon>
        <taxon>Fungi</taxon>
        <taxon>Dikarya</taxon>
        <taxon>Ascomycota</taxon>
        <taxon>Pezizomycotina</taxon>
        <taxon>Leotiomycetes</taxon>
        <taxon>Helotiales</taxon>
        <taxon>Ploettnerulaceae</taxon>
        <taxon>Cadophora</taxon>
    </lineage>
</organism>
<evidence type="ECO:0000313" key="3">
    <source>
        <dbReference type="Proteomes" id="UP000664132"/>
    </source>
</evidence>